<dbReference type="Proteomes" id="UP000273898">
    <property type="component" value="Unassembled WGS sequence"/>
</dbReference>
<evidence type="ECO:0000313" key="2">
    <source>
        <dbReference type="EMBL" id="TFB31498.1"/>
    </source>
</evidence>
<proteinExistence type="predicted"/>
<sequence>MILILTGHHDHSSDVVIDWLNFYGAKHVRLNDNDIILDEKLNFLLNNERTIIEFPDKINLLDTKAVWYRKFGLMVESTVDKLSKNELGGKLHDFFNLEFNAFMSYFDMNFHNNVKWLCDPNHIKGLTKIKQLLIAREVELDIPATLVTNDKQIAKTFFNKYKSCLTKPIGESEIIKHERKQYQITPKLLDKNVFKKIFSKRFFPSLLQEYLDKDVELRIFFLDDICYTMAIFSQLDEKTKIDFRHYNKEKPNRVVPFKLPKSIENKVIKFMNAVGLNTGSIDMIKTIDNRYVFLEVNPKGQFGMVSLPCNYYLEEKIALSLIQKLKIDVE</sequence>
<dbReference type="GO" id="GO:0005737">
    <property type="term" value="C:cytoplasm"/>
    <property type="evidence" value="ECO:0007669"/>
    <property type="project" value="TreeGrafter"/>
</dbReference>
<dbReference type="SUPFAM" id="SSF56059">
    <property type="entry name" value="Glutathione synthetase ATP-binding domain-like"/>
    <property type="match status" value="1"/>
</dbReference>
<protein>
    <submittedName>
        <fullName evidence="1">ATP-GRASP peptide maturase of grasp-with-spasm system</fullName>
    </submittedName>
    <submittedName>
        <fullName evidence="2">Grasp-with-spasm system ATP-grasp peptide maturase</fullName>
    </submittedName>
</protein>
<dbReference type="Proteomes" id="UP000297429">
    <property type="component" value="Unassembled WGS sequence"/>
</dbReference>
<dbReference type="EMBL" id="RCCK01000010">
    <property type="protein sequence ID" value="RLJ80217.1"/>
    <property type="molecule type" value="Genomic_DNA"/>
</dbReference>
<name>A0A497YCM1_9SPHI</name>
<reference evidence="1 3" key="1">
    <citation type="submission" date="2018-10" db="EMBL/GenBank/DDBJ databases">
        <title>Genomic Encyclopedia of Archaeal and Bacterial Type Strains, Phase II (KMG-II): from individual species to whole genera.</title>
        <authorList>
            <person name="Goeker M."/>
        </authorList>
    </citation>
    <scope>NUCLEOTIDE SEQUENCE [LARGE SCALE GENOMIC DNA]</scope>
    <source>
        <strain evidence="1 3">DSM 19624</strain>
    </source>
</reference>
<dbReference type="OrthoDB" id="583309at2"/>
<keyword evidence="4" id="KW-1185">Reference proteome</keyword>
<evidence type="ECO:0000313" key="1">
    <source>
        <dbReference type="EMBL" id="RLJ80217.1"/>
    </source>
</evidence>
<evidence type="ECO:0000313" key="4">
    <source>
        <dbReference type="Proteomes" id="UP000297429"/>
    </source>
</evidence>
<dbReference type="PANTHER" id="PTHR21621:SF0">
    <property type="entry name" value="BETA-CITRYLGLUTAMATE SYNTHASE B-RELATED"/>
    <property type="match status" value="1"/>
</dbReference>
<gene>
    <name evidence="2" type="primary">gwsG</name>
    <name evidence="1" type="ORF">BCL90_0967</name>
    <name evidence="2" type="ORF">E3V97_12970</name>
</gene>
<dbReference type="GO" id="GO:0018169">
    <property type="term" value="F:ribosomal S6-glutamic acid ligase activity"/>
    <property type="evidence" value="ECO:0007669"/>
    <property type="project" value="TreeGrafter"/>
</dbReference>
<evidence type="ECO:0000313" key="3">
    <source>
        <dbReference type="Proteomes" id="UP000273898"/>
    </source>
</evidence>
<comment type="caution">
    <text evidence="1">The sequence shown here is derived from an EMBL/GenBank/DDBJ whole genome shotgun (WGS) entry which is preliminary data.</text>
</comment>
<organism evidence="1 3">
    <name type="scientific">Pedobacter alluvionis</name>
    <dbReference type="NCBI Taxonomy" id="475253"/>
    <lineage>
        <taxon>Bacteria</taxon>
        <taxon>Pseudomonadati</taxon>
        <taxon>Bacteroidota</taxon>
        <taxon>Sphingobacteriia</taxon>
        <taxon>Sphingobacteriales</taxon>
        <taxon>Sphingobacteriaceae</taxon>
        <taxon>Pedobacter</taxon>
    </lineage>
</organism>
<dbReference type="InterPro" id="IPR026455">
    <property type="entry name" value="GRASP_w_spasm"/>
</dbReference>
<accession>A0A497YCM1</accession>
<dbReference type="AlphaFoldDB" id="A0A497YCM1"/>
<dbReference type="RefSeq" id="WP_121282827.1">
    <property type="nucleotide sequence ID" value="NZ_RCCK01000010.1"/>
</dbReference>
<dbReference type="EMBL" id="SOPX01000002">
    <property type="protein sequence ID" value="TFB31498.1"/>
    <property type="molecule type" value="Genomic_DNA"/>
</dbReference>
<dbReference type="NCBIfam" id="TIGR04192">
    <property type="entry name" value="GRASP_w_spasm"/>
    <property type="match status" value="1"/>
</dbReference>
<dbReference type="PANTHER" id="PTHR21621">
    <property type="entry name" value="RIBOSOMAL PROTEIN S6 MODIFICATION PROTEIN"/>
    <property type="match status" value="1"/>
</dbReference>
<reference evidence="2 4" key="2">
    <citation type="submission" date="2019-03" db="EMBL/GenBank/DDBJ databases">
        <authorList>
            <person name="He R.-H."/>
        </authorList>
    </citation>
    <scope>NUCLEOTIDE SEQUENCE [LARGE SCALE GENOMIC DNA]</scope>
    <source>
        <strain evidence="2 4">DSM 19624</strain>
    </source>
</reference>
<dbReference type="Gene3D" id="3.30.470.20">
    <property type="entry name" value="ATP-grasp fold, B domain"/>
    <property type="match status" value="1"/>
</dbReference>
<dbReference type="GO" id="GO:0009432">
    <property type="term" value="P:SOS response"/>
    <property type="evidence" value="ECO:0007669"/>
    <property type="project" value="TreeGrafter"/>
</dbReference>